<sequence length="138" mass="14684">MFGKKAPKPQSRIDSLIGSGTRIEGNISFSGGLRVDGEIRGNVRAEGGQPSTLVLSEQARIEGVIEVSHLVVNGTVAGPVYASEYVELQSKSRVTGDVYYKTLEMHVGAIVEGKLVHQEQLALPSPVSVAIEGRLVVD</sequence>
<reference evidence="3" key="1">
    <citation type="submission" date="2020-03" db="EMBL/GenBank/DDBJ databases">
        <title>Complete genome sequence of sulfur-oxidizing bacterium skT11.</title>
        <authorList>
            <person name="Kanda M."/>
            <person name="Kojima H."/>
            <person name="Fukui M."/>
        </authorList>
    </citation>
    <scope>NUCLEOTIDE SEQUENCE [LARGE SCALE GENOMIC DNA]</scope>
    <source>
        <strain evidence="3">skT11</strain>
    </source>
</reference>
<evidence type="ECO:0000313" key="3">
    <source>
        <dbReference type="Proteomes" id="UP000502260"/>
    </source>
</evidence>
<proteinExistence type="inferred from homology"/>
<dbReference type="KEGG" id="slac:SKTS_03940"/>
<gene>
    <name evidence="2" type="ORF">SKTS_03940</name>
</gene>
<dbReference type="AlphaFoldDB" id="A0A6F8V739"/>
<comment type="similarity">
    <text evidence="1">Belongs to the bactofilin family.</text>
</comment>
<dbReference type="PANTHER" id="PTHR35024">
    <property type="entry name" value="HYPOTHETICAL CYTOSOLIC PROTEIN"/>
    <property type="match status" value="1"/>
</dbReference>
<keyword evidence="3" id="KW-1185">Reference proteome</keyword>
<dbReference type="PANTHER" id="PTHR35024:SF4">
    <property type="entry name" value="POLYMER-FORMING CYTOSKELETAL PROTEIN"/>
    <property type="match status" value="1"/>
</dbReference>
<accession>A0A6F8V739</accession>
<evidence type="ECO:0000313" key="2">
    <source>
        <dbReference type="EMBL" id="BCB25508.1"/>
    </source>
</evidence>
<evidence type="ECO:0000256" key="1">
    <source>
        <dbReference type="ARBA" id="ARBA00044755"/>
    </source>
</evidence>
<organism evidence="2 3">
    <name type="scientific">Sulfurimicrobium lacus</name>
    <dbReference type="NCBI Taxonomy" id="2715678"/>
    <lineage>
        <taxon>Bacteria</taxon>
        <taxon>Pseudomonadati</taxon>
        <taxon>Pseudomonadota</taxon>
        <taxon>Betaproteobacteria</taxon>
        <taxon>Nitrosomonadales</taxon>
        <taxon>Sulfuricellaceae</taxon>
        <taxon>Sulfurimicrobium</taxon>
    </lineage>
</organism>
<dbReference type="RefSeq" id="WP_173059570.1">
    <property type="nucleotide sequence ID" value="NZ_AP022853.1"/>
</dbReference>
<evidence type="ECO:0008006" key="4">
    <source>
        <dbReference type="Google" id="ProtNLM"/>
    </source>
</evidence>
<dbReference type="EMBL" id="AP022853">
    <property type="protein sequence ID" value="BCB25508.1"/>
    <property type="molecule type" value="Genomic_DNA"/>
</dbReference>
<dbReference type="InterPro" id="IPR007607">
    <property type="entry name" value="BacA/B"/>
</dbReference>
<dbReference type="Pfam" id="PF04519">
    <property type="entry name" value="Bactofilin"/>
    <property type="match status" value="1"/>
</dbReference>
<dbReference type="Proteomes" id="UP000502260">
    <property type="component" value="Chromosome"/>
</dbReference>
<protein>
    <recommendedName>
        <fullName evidence="4">Cell shape determination protein CcmA</fullName>
    </recommendedName>
</protein>
<name>A0A6F8V739_9PROT</name>